<proteinExistence type="predicted"/>
<dbReference type="STRING" id="1246995.AFR_30255"/>
<keyword evidence="2" id="KW-1185">Reference proteome</keyword>
<dbReference type="Proteomes" id="UP000017746">
    <property type="component" value="Chromosome"/>
</dbReference>
<accession>U5W8P6</accession>
<dbReference type="HOGENOM" id="CLU_359783_0_0_11"/>
<dbReference type="KEGG" id="afs:AFR_30255"/>
<organism evidence="1 2">
    <name type="scientific">Actinoplanes friuliensis DSM 7358</name>
    <dbReference type="NCBI Taxonomy" id="1246995"/>
    <lineage>
        <taxon>Bacteria</taxon>
        <taxon>Bacillati</taxon>
        <taxon>Actinomycetota</taxon>
        <taxon>Actinomycetes</taxon>
        <taxon>Micromonosporales</taxon>
        <taxon>Micromonosporaceae</taxon>
        <taxon>Actinoplanes</taxon>
    </lineage>
</organism>
<reference evidence="1 2" key="1">
    <citation type="journal article" date="2014" name="J. Biotechnol.">
        <title>Complete genome sequence of the actinobacterium Actinoplanes friuliensis HAG 010964, producer of the lipopeptide antibiotic friulimycin.</title>
        <authorList>
            <person name="Ruckert C."/>
            <person name="Szczepanowski R."/>
            <person name="Albersmeier A."/>
            <person name="Goesmann A."/>
            <person name="Fischer N."/>
            <person name="Steinkamper A."/>
            <person name="Puhler A."/>
            <person name="Biener R."/>
            <person name="Schwartz D."/>
            <person name="Kalinowski J."/>
        </authorList>
    </citation>
    <scope>NUCLEOTIDE SEQUENCE [LARGE SCALE GENOMIC DNA]</scope>
    <source>
        <strain evidence="1 2">DSM 7358</strain>
    </source>
</reference>
<protein>
    <submittedName>
        <fullName evidence="1">Uncharacterized protein</fullName>
    </submittedName>
</protein>
<evidence type="ECO:0000313" key="2">
    <source>
        <dbReference type="Proteomes" id="UP000017746"/>
    </source>
</evidence>
<gene>
    <name evidence="1" type="ORF">AFR_30255</name>
</gene>
<name>U5W8P6_9ACTN</name>
<sequence>MPDDFVVSEKQDIGQEKIDRQLSGMVGGIGTGNIRNKGQAAIGDGAMAAESIYYTTYNLRQKGKSWFGTVPGDHLGRLLAGYSPGPSDTELAAALKLRHVVYLSARPGWGRYATAQVALARRHSPDRVVMIHVARGERIVDAVDEGSYSEDHGHVLDAKDAESISFMDLLLIDQHARSRKASVIVIGPLADRGHDLGSYLFPLRRPTAAAVFRSQLTYLLHERGNCVGTCADCGLDCVADYVEKCVSGGELSRHLNETLALEEAARIASVIGTAASDADRDQLVAQILNEQLHAQARLVLRASDAERRADGEHWSGTADYRRAFRLAFGALEGAPMASVYSAAARLVRIHREEQPETAPTPDPIEFELDCLLSYEMQVPDLNSLPVGAPRIARLANPGLVPAMLDVAWNERGLGPRLMRWLGELVTEPQLVVRERAAMMAGLLSFSDFTGVMDGLIAPWARSRSMRPRQAAGLSLLSCAHNPALHPALQGRIKQWMDKTKGNAYTRDTVAWAYAYGLGRYLPYDGLAQLRRIGKDLWQRRSFLVAFGVEQAYTRDRAASLLGELLEWTLAEDNGKRLQVHAARAFVRLSGIETLLGSVRWPELLLRRHRGDVDEQQLADLWLTALCLPSTAWSAWKAFTRWLTLAENDPDVADRFLALLRVLVADGGLRTRLAHHRDHVWAEQRPSSALLTAAAAIIGRV</sequence>
<evidence type="ECO:0000313" key="1">
    <source>
        <dbReference type="EMBL" id="AGZ44311.1"/>
    </source>
</evidence>
<dbReference type="PATRIC" id="fig|1246995.3.peg.6126"/>
<dbReference type="eggNOG" id="COG3170">
    <property type="taxonomic scope" value="Bacteria"/>
</dbReference>
<dbReference type="AlphaFoldDB" id="U5W8P6"/>
<dbReference type="EMBL" id="CP006272">
    <property type="protein sequence ID" value="AGZ44311.1"/>
    <property type="molecule type" value="Genomic_DNA"/>
</dbReference>